<gene>
    <name evidence="2" type="ORF">E4P47_09985</name>
</gene>
<evidence type="ECO:0000259" key="1">
    <source>
        <dbReference type="Pfam" id="PF00892"/>
    </source>
</evidence>
<evidence type="ECO:0000313" key="3">
    <source>
        <dbReference type="Proteomes" id="UP000297225"/>
    </source>
</evidence>
<dbReference type="GeneID" id="66797117"/>
<dbReference type="Pfam" id="PF00892">
    <property type="entry name" value="EamA"/>
    <property type="match status" value="1"/>
</dbReference>
<sequence>MQDSCNKYSHVTLFTKWLFLSSTIVFLPIYWKEVAVTDFSKFDGYFYSVLFYIVVLGFFLPFLLTPIAQLKLRPTVISIYAYIQPFVITVISISLGLDRWSWWRVPAILLIFFGVFIVTQSKSRADLEREHTPQT</sequence>
<comment type="caution">
    <text evidence="2">The sequence shown here is derived from an EMBL/GenBank/DDBJ whole genome shotgun (WGS) entry which is preliminary data.</text>
</comment>
<dbReference type="GO" id="GO:0016020">
    <property type="term" value="C:membrane"/>
    <property type="evidence" value="ECO:0007669"/>
    <property type="project" value="InterPro"/>
</dbReference>
<proteinExistence type="predicted"/>
<dbReference type="EMBL" id="SPNC01000305">
    <property type="protein sequence ID" value="TFH93829.1"/>
    <property type="molecule type" value="Genomic_DNA"/>
</dbReference>
<protein>
    <recommendedName>
        <fullName evidence="1">EamA domain-containing protein</fullName>
    </recommendedName>
</protein>
<name>A0A4Y8WLS4_9PORP</name>
<dbReference type="Proteomes" id="UP000297225">
    <property type="component" value="Unassembled WGS sequence"/>
</dbReference>
<feature type="domain" description="EamA" evidence="1">
    <location>
        <begin position="9"/>
        <end position="119"/>
    </location>
</feature>
<evidence type="ECO:0000313" key="2">
    <source>
        <dbReference type="EMBL" id="TFH93829.1"/>
    </source>
</evidence>
<dbReference type="OrthoDB" id="9811486at2"/>
<dbReference type="AlphaFoldDB" id="A0A4Y8WLS4"/>
<accession>A0A4Y8WLS4</accession>
<dbReference type="InterPro" id="IPR037185">
    <property type="entry name" value="EmrE-like"/>
</dbReference>
<keyword evidence="3" id="KW-1185">Reference proteome</keyword>
<dbReference type="InterPro" id="IPR000620">
    <property type="entry name" value="EamA_dom"/>
</dbReference>
<dbReference type="RefSeq" id="WP_083900379.1">
    <property type="nucleotide sequence ID" value="NZ_JADRFP010000001.1"/>
</dbReference>
<dbReference type="SUPFAM" id="SSF103481">
    <property type="entry name" value="Multidrug resistance efflux transporter EmrE"/>
    <property type="match status" value="1"/>
</dbReference>
<organism evidence="2 3">
    <name type="scientific">Porphyromonas levii</name>
    <dbReference type="NCBI Taxonomy" id="28114"/>
    <lineage>
        <taxon>Bacteria</taxon>
        <taxon>Pseudomonadati</taxon>
        <taxon>Bacteroidota</taxon>
        <taxon>Bacteroidia</taxon>
        <taxon>Bacteroidales</taxon>
        <taxon>Porphyromonadaceae</taxon>
        <taxon>Porphyromonas</taxon>
    </lineage>
</organism>
<reference evidence="2 3" key="1">
    <citation type="submission" date="2019-03" db="EMBL/GenBank/DDBJ databases">
        <title>Porphyromonas levii Isolated from the Uterus of Dairy Cows.</title>
        <authorList>
            <person name="Francis A.M."/>
        </authorList>
    </citation>
    <scope>NUCLEOTIDE SEQUENCE [LARGE SCALE GENOMIC DNA]</scope>
    <source>
        <strain evidence="2 3">AF5678</strain>
    </source>
</reference>